<gene>
    <name evidence="4" type="ORF">N0B51_00320</name>
</gene>
<dbReference type="PANTHER" id="PTHR44591:SF23">
    <property type="entry name" value="CHEY SUBFAMILY"/>
    <property type="match status" value="1"/>
</dbReference>
<dbReference type="SMART" id="SM00448">
    <property type="entry name" value="REC"/>
    <property type="match status" value="1"/>
</dbReference>
<evidence type="ECO:0000259" key="3">
    <source>
        <dbReference type="PROSITE" id="PS50110"/>
    </source>
</evidence>
<protein>
    <submittedName>
        <fullName evidence="4">Response regulator</fullName>
    </submittedName>
</protein>
<dbReference type="GO" id="GO:0000160">
    <property type="term" value="P:phosphorelay signal transduction system"/>
    <property type="evidence" value="ECO:0007669"/>
    <property type="project" value="InterPro"/>
</dbReference>
<dbReference type="InterPro" id="IPR011006">
    <property type="entry name" value="CheY-like_superfamily"/>
</dbReference>
<dbReference type="Gene3D" id="3.40.50.2300">
    <property type="match status" value="1"/>
</dbReference>
<dbReference type="PROSITE" id="PS50110">
    <property type="entry name" value="RESPONSE_REGULATORY"/>
    <property type="match status" value="1"/>
</dbReference>
<evidence type="ECO:0000256" key="1">
    <source>
        <dbReference type="ARBA" id="ARBA00022553"/>
    </source>
</evidence>
<dbReference type="InterPro" id="IPR001789">
    <property type="entry name" value="Sig_transdc_resp-reg_receiver"/>
</dbReference>
<evidence type="ECO:0000313" key="5">
    <source>
        <dbReference type="Proteomes" id="UP001142648"/>
    </source>
</evidence>
<evidence type="ECO:0000256" key="2">
    <source>
        <dbReference type="PROSITE-ProRule" id="PRU00169"/>
    </source>
</evidence>
<reference evidence="4" key="1">
    <citation type="submission" date="2022-09" db="EMBL/GenBank/DDBJ databases">
        <title>The genome sequence of Tsuneonella sp. YG55.</title>
        <authorList>
            <person name="Liu Y."/>
        </authorList>
    </citation>
    <scope>NUCLEOTIDE SEQUENCE</scope>
    <source>
        <strain evidence="4">YG55</strain>
    </source>
</reference>
<accession>A0A9X2VYX4</accession>
<dbReference type="Proteomes" id="UP001142648">
    <property type="component" value="Unassembled WGS sequence"/>
</dbReference>
<name>A0A9X2VYX4_9SPHN</name>
<sequence>MALIFYAEDDPEMGELVQATLLGAGHAVGVLEDGQDALRALRRRKPALAIVDMGLPQMSGAELIKIIRRDEELYDLPILVLTARRSDEDEAIARQAGANGYLRKPFDPTRLVGMVDQILDWAANRRPPPRPPRHGV</sequence>
<dbReference type="SUPFAM" id="SSF52172">
    <property type="entry name" value="CheY-like"/>
    <property type="match status" value="1"/>
</dbReference>
<dbReference type="InterPro" id="IPR050595">
    <property type="entry name" value="Bact_response_regulator"/>
</dbReference>
<feature type="modified residue" description="4-aspartylphosphate" evidence="2">
    <location>
        <position position="52"/>
    </location>
</feature>
<keyword evidence="5" id="KW-1185">Reference proteome</keyword>
<dbReference type="RefSeq" id="WP_259960182.1">
    <property type="nucleotide sequence ID" value="NZ_JAOAMV010000001.1"/>
</dbReference>
<dbReference type="Pfam" id="PF00072">
    <property type="entry name" value="Response_reg"/>
    <property type="match status" value="1"/>
</dbReference>
<feature type="domain" description="Response regulatory" evidence="3">
    <location>
        <begin position="3"/>
        <end position="119"/>
    </location>
</feature>
<organism evidence="4 5">
    <name type="scientific">Tsuneonella litorea</name>
    <dbReference type="NCBI Taxonomy" id="2976475"/>
    <lineage>
        <taxon>Bacteria</taxon>
        <taxon>Pseudomonadati</taxon>
        <taxon>Pseudomonadota</taxon>
        <taxon>Alphaproteobacteria</taxon>
        <taxon>Sphingomonadales</taxon>
        <taxon>Erythrobacteraceae</taxon>
        <taxon>Tsuneonella</taxon>
    </lineage>
</organism>
<dbReference type="PANTHER" id="PTHR44591">
    <property type="entry name" value="STRESS RESPONSE REGULATOR PROTEIN 1"/>
    <property type="match status" value="1"/>
</dbReference>
<evidence type="ECO:0000313" key="4">
    <source>
        <dbReference type="EMBL" id="MCT2557414.1"/>
    </source>
</evidence>
<proteinExistence type="predicted"/>
<dbReference type="AlphaFoldDB" id="A0A9X2VYX4"/>
<keyword evidence="1 2" id="KW-0597">Phosphoprotein</keyword>
<comment type="caution">
    <text evidence="4">The sequence shown here is derived from an EMBL/GenBank/DDBJ whole genome shotgun (WGS) entry which is preliminary data.</text>
</comment>
<dbReference type="EMBL" id="JAOAMV010000001">
    <property type="protein sequence ID" value="MCT2557414.1"/>
    <property type="molecule type" value="Genomic_DNA"/>
</dbReference>